<dbReference type="InterPro" id="IPR012677">
    <property type="entry name" value="Nucleotide-bd_a/b_plait_sf"/>
</dbReference>
<organism evidence="5 6">
    <name type="scientific">Macrostomum lignano</name>
    <dbReference type="NCBI Taxonomy" id="282301"/>
    <lineage>
        <taxon>Eukaryota</taxon>
        <taxon>Metazoa</taxon>
        <taxon>Spiralia</taxon>
        <taxon>Lophotrochozoa</taxon>
        <taxon>Platyhelminthes</taxon>
        <taxon>Rhabditophora</taxon>
        <taxon>Macrostomorpha</taxon>
        <taxon>Macrostomida</taxon>
        <taxon>Macrostomidae</taxon>
        <taxon>Macrostomum</taxon>
    </lineage>
</organism>
<dbReference type="CDD" id="cd12424">
    <property type="entry name" value="RRM3_hnRNPL_like"/>
    <property type="match status" value="1"/>
</dbReference>
<dbReference type="Proteomes" id="UP000095280">
    <property type="component" value="Unplaced"/>
</dbReference>
<dbReference type="InterPro" id="IPR055204">
    <property type="entry name" value="HNRNPL_RRM"/>
</dbReference>
<feature type="domain" description="RRM" evidence="4">
    <location>
        <begin position="21"/>
        <end position="96"/>
    </location>
</feature>
<keyword evidence="2" id="KW-0175">Coiled coil</keyword>
<feature type="compositionally biased region" description="Basic and acidic residues" evidence="3">
    <location>
        <begin position="233"/>
        <end position="242"/>
    </location>
</feature>
<proteinExistence type="predicted"/>
<dbReference type="SMART" id="SM00360">
    <property type="entry name" value="RRM"/>
    <property type="match status" value="4"/>
</dbReference>
<feature type="compositionally biased region" description="Basic and acidic residues" evidence="3">
    <location>
        <begin position="1108"/>
        <end position="1139"/>
    </location>
</feature>
<dbReference type="Pfam" id="PF00076">
    <property type="entry name" value="RRM_1"/>
    <property type="match status" value="1"/>
</dbReference>
<name>A0A1I8INZ2_9PLAT</name>
<dbReference type="WBParaSite" id="maker-uti_cns_0014542-snap-gene-0.3-mRNA-1">
    <property type="protein sequence ID" value="maker-uti_cns_0014542-snap-gene-0.3-mRNA-1"/>
    <property type="gene ID" value="maker-uti_cns_0014542-snap-gene-0.3"/>
</dbReference>
<dbReference type="PROSITE" id="PS50102">
    <property type="entry name" value="RRM"/>
    <property type="match status" value="3"/>
</dbReference>
<evidence type="ECO:0000313" key="5">
    <source>
        <dbReference type="Proteomes" id="UP000095280"/>
    </source>
</evidence>
<feature type="compositionally biased region" description="Basic and acidic residues" evidence="3">
    <location>
        <begin position="647"/>
        <end position="656"/>
    </location>
</feature>
<evidence type="ECO:0000313" key="6">
    <source>
        <dbReference type="WBParaSite" id="maker-uti_cns_0014542-snap-gene-0.3-mRNA-1"/>
    </source>
</evidence>
<feature type="region of interest" description="Disordered" evidence="3">
    <location>
        <begin position="824"/>
        <end position="847"/>
    </location>
</feature>
<feature type="region of interest" description="Disordered" evidence="3">
    <location>
        <begin position="312"/>
        <end position="353"/>
    </location>
</feature>
<feature type="compositionally biased region" description="Basic and acidic residues" evidence="3">
    <location>
        <begin position="1235"/>
        <end position="1244"/>
    </location>
</feature>
<feature type="coiled-coil region" evidence="2">
    <location>
        <begin position="686"/>
        <end position="727"/>
    </location>
</feature>
<dbReference type="PANTHER" id="PTHR15592">
    <property type="entry name" value="MATRIN 3/NUCLEAR PROTEIN 220-RELATED"/>
    <property type="match status" value="1"/>
</dbReference>
<reference evidence="6" key="1">
    <citation type="submission" date="2016-11" db="UniProtKB">
        <authorList>
            <consortium name="WormBaseParasite"/>
        </authorList>
    </citation>
    <scope>IDENTIFICATION</scope>
</reference>
<protein>
    <submittedName>
        <fullName evidence="6">RRM domain-containing protein</fullName>
    </submittedName>
</protein>
<feature type="compositionally biased region" description="Basic and acidic residues" evidence="3">
    <location>
        <begin position="1077"/>
        <end position="1095"/>
    </location>
</feature>
<feature type="domain" description="RRM" evidence="4">
    <location>
        <begin position="356"/>
        <end position="429"/>
    </location>
</feature>
<feature type="region of interest" description="Disordered" evidence="3">
    <location>
        <begin position="1065"/>
        <end position="1257"/>
    </location>
</feature>
<dbReference type="Gene3D" id="3.30.70.330">
    <property type="match status" value="4"/>
</dbReference>
<dbReference type="SUPFAM" id="SSF54928">
    <property type="entry name" value="RNA-binding domain, RBD"/>
    <property type="match status" value="3"/>
</dbReference>
<evidence type="ECO:0000256" key="1">
    <source>
        <dbReference type="PROSITE-ProRule" id="PRU00176"/>
    </source>
</evidence>
<dbReference type="AlphaFoldDB" id="A0A1I8INZ2"/>
<evidence type="ECO:0000256" key="2">
    <source>
        <dbReference type="SAM" id="Coils"/>
    </source>
</evidence>
<evidence type="ECO:0000256" key="3">
    <source>
        <dbReference type="SAM" id="MobiDB-lite"/>
    </source>
</evidence>
<feature type="compositionally biased region" description="Low complexity" evidence="3">
    <location>
        <begin position="581"/>
        <end position="593"/>
    </location>
</feature>
<keyword evidence="5" id="KW-1185">Reference proteome</keyword>
<dbReference type="Pfam" id="PF22976">
    <property type="entry name" value="RRM_10"/>
    <property type="match status" value="1"/>
</dbReference>
<feature type="compositionally biased region" description="Polar residues" evidence="3">
    <location>
        <begin position="826"/>
        <end position="837"/>
    </location>
</feature>
<feature type="compositionally biased region" description="Basic residues" evidence="3">
    <location>
        <begin position="609"/>
        <end position="621"/>
    </location>
</feature>
<dbReference type="Pfam" id="PF13893">
    <property type="entry name" value="RRM_5"/>
    <property type="match status" value="1"/>
</dbReference>
<dbReference type="GO" id="GO:0003723">
    <property type="term" value="F:RNA binding"/>
    <property type="evidence" value="ECO:0007669"/>
    <property type="project" value="UniProtKB-UniRule"/>
</dbReference>
<keyword evidence="1" id="KW-0694">RNA-binding</keyword>
<feature type="domain" description="RRM" evidence="4">
    <location>
        <begin position="103"/>
        <end position="191"/>
    </location>
</feature>
<feature type="region of interest" description="Disordered" evidence="3">
    <location>
        <begin position="213"/>
        <end position="271"/>
    </location>
</feature>
<dbReference type="InterPro" id="IPR035979">
    <property type="entry name" value="RBD_domain_sf"/>
</dbReference>
<feature type="region of interest" description="Disordered" evidence="3">
    <location>
        <begin position="558"/>
        <end position="657"/>
    </location>
</feature>
<accession>A0A1I8INZ2</accession>
<feature type="compositionally biased region" description="Basic and acidic residues" evidence="3">
    <location>
        <begin position="1149"/>
        <end position="1217"/>
    </location>
</feature>
<feature type="compositionally biased region" description="Gly residues" evidence="3">
    <location>
        <begin position="260"/>
        <end position="270"/>
    </location>
</feature>
<sequence>MRNDIKRARRGGSPHSVEPSKVVFVRGILSNTSEREVQRVFEQYGDVKCVFLIPKQHQALVEFATLSEAEQLIRRAESGELVHIRDQPVGIGFSKQARITDPNKLYLSHDPTRILLFTLFHIEVQIDCETFRQICGRYGRLMRVCLTKNGIDTQAIVEFSRVEEAAEAKPNLNGADIYENCNTLRVEYVTEMAYDVLARDPRSVLDEWPVRNQQRELPLPTPGGAAAHRSRDRSRSRSRDRYGPAPSRRPRRSRSPIPSSGGGGGGGGSGSRDVVSNLIGLASQLSDIRVPGLDTRGIMQYLQAAAAAAAVSEHQGGGGDSRSGRRSRSRDRAGDYHRASSSGGGGRQQSGSSSGCILFLCGLSDRMNCDRLFNLLCMYGNVRLVKFFASNTNQAMVEMSDRASADMCVRFLHNRTVLGRRIVVDYARQDFLKNTENLTNLPDGTPSVKDFFARERSLNRFLTPEKARKNHPMEPCTTVYFWGVPPDSNEQDLCNVLENLDAPRPHDVSFFNNQGIRSGLMMFDNVRDALDAICLANHAEITVGGRTCMLKLTFSESRRRGPDAAGDRNGGGGGGGRGGRPRAMAAAEAAASPRLRDRCQNVSSGQQQQKKRHQHQHHRLMHNAPPTPPSLSMPPTTADQQQQRCSGHRELEEARAKSAQLEKTMRWWSDCTASWRDKWSRTRNERNLAREEARQQRRLAEEARLEADELRRDRDGLLLLLQQQQQQRGADCETAQSQQQAQPPLLLRVSASTPARPTVAAHFSQVDKTDDTERIDPAEQSVRLAKLEELERSLSVEQAESSRLARTVERLHAALSKKRHQLRAIRQQSQQPQSACRNQGPDDDNNATDVELAEAEVAEVAAELTRARREIERLLAANSVEWSRRQLAETRLAVSEAETRRLRRALAEVDTNNNNNNEEGEGEGDAAEPRFASIAELRHSRRVCSLLRDEVASLRLRVAHLQSMLVRAEEAGLAAVGCCLDGTMDDDGFSRLCAEDANANRLNGGALLGPIATEANTKSQFISPVDDAEPSFAQCVGKSSFHRVNHKLADNVNDQTCTGKVDEEKGIDNVDGGKVTDSVDGRKVTDNVDGGKDTDNVDGGKGINNVDGGKDTDNVDGGKDTDNVDEEKTPTMSTEEKTPTMKRHRQCRRGKDTDNVDGGKDTDNVDGGKDTDNVDGGKDADNVDEGKDTDNVDGGKDADNVDEGKDTENVDDGKGTDNVDLGKGTDNVDGGKGTDSVDGRKDIDNVDGGKGTDSVAD</sequence>
<feature type="compositionally biased region" description="Gly residues" evidence="3">
    <location>
        <begin position="568"/>
        <end position="578"/>
    </location>
</feature>
<evidence type="ECO:0000259" key="4">
    <source>
        <dbReference type="PROSITE" id="PS50102"/>
    </source>
</evidence>
<dbReference type="InterPro" id="IPR000504">
    <property type="entry name" value="RRM_dom"/>
</dbReference>